<evidence type="ECO:0000313" key="17">
    <source>
        <dbReference type="Proteomes" id="UP000317863"/>
    </source>
</evidence>
<keyword evidence="17" id="KW-1185">Reference proteome</keyword>
<evidence type="ECO:0000256" key="3">
    <source>
        <dbReference type="ARBA" id="ARBA00013194"/>
    </source>
</evidence>
<dbReference type="GO" id="GO:0051301">
    <property type="term" value="P:cell division"/>
    <property type="evidence" value="ECO:0007669"/>
    <property type="project" value="UniProtKB-KW"/>
</dbReference>
<reference evidence="16 17" key="1">
    <citation type="submission" date="2019-02" db="EMBL/GenBank/DDBJ databases">
        <title>Peptostreptococcaceae bacterium ZHW00191 nov., a new bacterium isolated from the human gut.</title>
        <authorList>
            <person name="Zhou H.-W."/>
            <person name="Chen X.-J."/>
        </authorList>
    </citation>
    <scope>NUCLEOTIDE SEQUENCE [LARGE SCALE GENOMIC DNA]</scope>
    <source>
        <strain evidence="16 17">ZHW00191</strain>
    </source>
</reference>
<dbReference type="InterPro" id="IPR001179">
    <property type="entry name" value="PPIase_FKBP_dom"/>
</dbReference>
<dbReference type="PROSITE" id="PS50059">
    <property type="entry name" value="FKBP_PPIASE"/>
    <property type="match status" value="1"/>
</dbReference>
<accession>A0A544QXJ7</accession>
<dbReference type="SUPFAM" id="SSF102735">
    <property type="entry name" value="Trigger factor ribosome-binding domain"/>
    <property type="match status" value="1"/>
</dbReference>
<dbReference type="EC" id="5.2.1.8" evidence="3 12"/>
<dbReference type="HAMAP" id="MF_00303">
    <property type="entry name" value="Trigger_factor_Tig"/>
    <property type="match status" value="1"/>
</dbReference>
<dbReference type="InterPro" id="IPR036611">
    <property type="entry name" value="Trigger_fac_ribosome-bd_sf"/>
</dbReference>
<evidence type="ECO:0000313" key="16">
    <source>
        <dbReference type="EMBL" id="TQQ85452.1"/>
    </source>
</evidence>
<dbReference type="GO" id="GO:0043022">
    <property type="term" value="F:ribosome binding"/>
    <property type="evidence" value="ECO:0007669"/>
    <property type="project" value="TreeGrafter"/>
</dbReference>
<dbReference type="InterPro" id="IPR008880">
    <property type="entry name" value="Trigger_fac_C"/>
</dbReference>
<dbReference type="GO" id="GO:0003755">
    <property type="term" value="F:peptidyl-prolyl cis-trans isomerase activity"/>
    <property type="evidence" value="ECO:0007669"/>
    <property type="project" value="UniProtKB-UniRule"/>
</dbReference>
<dbReference type="Pfam" id="PF00254">
    <property type="entry name" value="FKBP_C"/>
    <property type="match status" value="1"/>
</dbReference>
<evidence type="ECO:0000256" key="5">
    <source>
        <dbReference type="ARBA" id="ARBA00022618"/>
    </source>
</evidence>
<evidence type="ECO:0000256" key="4">
    <source>
        <dbReference type="ARBA" id="ARBA00016902"/>
    </source>
</evidence>
<gene>
    <name evidence="12" type="primary">tig</name>
    <name evidence="16" type="ORF">EXD82_01515</name>
</gene>
<comment type="function">
    <text evidence="10 12">Involved in protein export. Acts as a chaperone by maintaining the newly synthesized protein in an open conformation. Functions as a peptidyl-prolyl cis-trans isomerase.</text>
</comment>
<evidence type="ECO:0000256" key="11">
    <source>
        <dbReference type="ARBA" id="ARBA00029986"/>
    </source>
</evidence>
<dbReference type="Pfam" id="PF05697">
    <property type="entry name" value="Trigger_N"/>
    <property type="match status" value="1"/>
</dbReference>
<dbReference type="AlphaFoldDB" id="A0A544QXJ7"/>
<dbReference type="SUPFAM" id="SSF54534">
    <property type="entry name" value="FKBP-like"/>
    <property type="match status" value="1"/>
</dbReference>
<dbReference type="PANTHER" id="PTHR30560:SF3">
    <property type="entry name" value="TRIGGER FACTOR-LIKE PROTEIN TIG, CHLOROPLASTIC"/>
    <property type="match status" value="1"/>
</dbReference>
<evidence type="ECO:0000256" key="13">
    <source>
        <dbReference type="PROSITE-ProRule" id="PRU00277"/>
    </source>
</evidence>
<evidence type="ECO:0000256" key="6">
    <source>
        <dbReference type="ARBA" id="ARBA00023110"/>
    </source>
</evidence>
<dbReference type="EMBL" id="SGJB01000002">
    <property type="protein sequence ID" value="TQQ85452.1"/>
    <property type="molecule type" value="Genomic_DNA"/>
</dbReference>
<dbReference type="GO" id="GO:0044183">
    <property type="term" value="F:protein folding chaperone"/>
    <property type="evidence" value="ECO:0007669"/>
    <property type="project" value="TreeGrafter"/>
</dbReference>
<evidence type="ECO:0000256" key="1">
    <source>
        <dbReference type="ARBA" id="ARBA00000971"/>
    </source>
</evidence>
<dbReference type="InterPro" id="IPR005215">
    <property type="entry name" value="Trig_fac"/>
</dbReference>
<keyword evidence="12" id="KW-0963">Cytoplasm</keyword>
<dbReference type="InterPro" id="IPR008881">
    <property type="entry name" value="Trigger_fac_ribosome-bd_bac"/>
</dbReference>
<comment type="similarity">
    <text evidence="2 12 14">Belongs to the FKBP-type PPIase family. Tig subfamily.</text>
</comment>
<keyword evidence="6 12" id="KW-0697">Rotamase</keyword>
<evidence type="ECO:0000259" key="15">
    <source>
        <dbReference type="PROSITE" id="PS50059"/>
    </source>
</evidence>
<evidence type="ECO:0000256" key="10">
    <source>
        <dbReference type="ARBA" id="ARBA00024849"/>
    </source>
</evidence>
<comment type="caution">
    <text evidence="16">The sequence shown here is derived from an EMBL/GenBank/DDBJ whole genome shotgun (WGS) entry which is preliminary data.</text>
</comment>
<dbReference type="Gene3D" id="1.10.3120.10">
    <property type="entry name" value="Trigger factor, C-terminal domain"/>
    <property type="match status" value="1"/>
</dbReference>
<dbReference type="InterPro" id="IPR027304">
    <property type="entry name" value="Trigger_fact/SurA_dom_sf"/>
</dbReference>
<evidence type="ECO:0000256" key="12">
    <source>
        <dbReference type="HAMAP-Rule" id="MF_00303"/>
    </source>
</evidence>
<dbReference type="PIRSF" id="PIRSF003095">
    <property type="entry name" value="Trigger_factor"/>
    <property type="match status" value="1"/>
</dbReference>
<feature type="domain" description="PPIase FKBP-type" evidence="15">
    <location>
        <begin position="162"/>
        <end position="252"/>
    </location>
</feature>
<evidence type="ECO:0000256" key="8">
    <source>
        <dbReference type="ARBA" id="ARBA00023235"/>
    </source>
</evidence>
<comment type="catalytic activity">
    <reaction evidence="1 12 13">
        <text>[protein]-peptidylproline (omega=180) = [protein]-peptidylproline (omega=0)</text>
        <dbReference type="Rhea" id="RHEA:16237"/>
        <dbReference type="Rhea" id="RHEA-COMP:10747"/>
        <dbReference type="Rhea" id="RHEA-COMP:10748"/>
        <dbReference type="ChEBI" id="CHEBI:83833"/>
        <dbReference type="ChEBI" id="CHEBI:83834"/>
        <dbReference type="EC" id="5.2.1.8"/>
    </reaction>
</comment>
<evidence type="ECO:0000256" key="14">
    <source>
        <dbReference type="RuleBase" id="RU003914"/>
    </source>
</evidence>
<dbReference type="GO" id="GO:0015031">
    <property type="term" value="P:protein transport"/>
    <property type="evidence" value="ECO:0007669"/>
    <property type="project" value="UniProtKB-UniRule"/>
</dbReference>
<keyword evidence="7 12" id="KW-0143">Chaperone</keyword>
<dbReference type="PANTHER" id="PTHR30560">
    <property type="entry name" value="TRIGGER FACTOR CHAPERONE AND PEPTIDYL-PROLYL CIS/TRANS ISOMERASE"/>
    <property type="match status" value="1"/>
</dbReference>
<keyword evidence="5 12" id="KW-0132">Cell division</keyword>
<evidence type="ECO:0000256" key="2">
    <source>
        <dbReference type="ARBA" id="ARBA00005464"/>
    </source>
</evidence>
<keyword evidence="9 12" id="KW-0131">Cell cycle</keyword>
<dbReference type="GO" id="GO:0051083">
    <property type="term" value="P:'de novo' cotranslational protein folding"/>
    <property type="evidence" value="ECO:0007669"/>
    <property type="project" value="TreeGrafter"/>
</dbReference>
<dbReference type="Gene3D" id="3.10.50.40">
    <property type="match status" value="1"/>
</dbReference>
<sequence length="427" mass="47745">MKAELLKREGNLVTLKIAVEYANFNEAIEKVYKKTKGKYNIPGFRKGKAPRKIIEMNYGKGIFYGDAIDAIFEEVFEKAVNETGVAAIGRPSIDIEEISEDNGLVMLVEVEVKPEVKLGDYKGLEVKKEVAEITDETVQLELDRMAEQNSRLVDVERTVEDGDIVTIDFKGFVDGKEFEGGNAEGYELTIGSDTFIDTFEDQLKGKALNEEVEVNVTFPEGYAREDLAGKPAKFEVKINAIKVKELPEINDEFAADTTEFETLAELKADIKAKLEEEAEAMAESQVRNEIVKLAAEKAEFETPETMVEAQLSRMMNELAFQLQSQGLQMEQLLEITGKSIEGLKDERREDAEQIVRGSLVLEAIGAAEGIEASEEETDAEIAKMAEMYRMEAEEVKKALRPEDIEDIAGQVKIRKTIDFLVENAKLV</sequence>
<protein>
    <recommendedName>
        <fullName evidence="4 12">Trigger factor</fullName>
        <shortName evidence="12">TF</shortName>
        <ecNumber evidence="3 12">5.2.1.8</ecNumber>
    </recommendedName>
    <alternativeName>
        <fullName evidence="11 12">PPIase</fullName>
    </alternativeName>
</protein>
<proteinExistence type="inferred from homology"/>
<dbReference type="FunFam" id="3.10.50.40:FF:000001">
    <property type="entry name" value="Trigger factor"/>
    <property type="match status" value="1"/>
</dbReference>
<dbReference type="InterPro" id="IPR037041">
    <property type="entry name" value="Trigger_fac_C_sf"/>
</dbReference>
<dbReference type="Gene3D" id="3.30.70.1050">
    <property type="entry name" value="Trigger factor ribosome-binding domain"/>
    <property type="match status" value="1"/>
</dbReference>
<name>A0A544QXJ7_9FIRM</name>
<organism evidence="16 17">
    <name type="scientific">Peptacetobacter hominis</name>
    <dbReference type="NCBI Taxonomy" id="2743610"/>
    <lineage>
        <taxon>Bacteria</taxon>
        <taxon>Bacillati</taxon>
        <taxon>Bacillota</taxon>
        <taxon>Clostridia</taxon>
        <taxon>Peptostreptococcales</taxon>
        <taxon>Peptostreptococcaceae</taxon>
        <taxon>Peptacetobacter</taxon>
    </lineage>
</organism>
<dbReference type="GO" id="GO:0043335">
    <property type="term" value="P:protein unfolding"/>
    <property type="evidence" value="ECO:0007669"/>
    <property type="project" value="TreeGrafter"/>
</dbReference>
<dbReference type="OrthoDB" id="9767721at2"/>
<evidence type="ECO:0000256" key="9">
    <source>
        <dbReference type="ARBA" id="ARBA00023306"/>
    </source>
</evidence>
<keyword evidence="8 12" id="KW-0413">Isomerase</keyword>
<dbReference type="NCBIfam" id="TIGR00115">
    <property type="entry name" value="tig"/>
    <property type="match status" value="1"/>
</dbReference>
<dbReference type="RefSeq" id="WP_142535156.1">
    <property type="nucleotide sequence ID" value="NZ_SGJB01000002.1"/>
</dbReference>
<comment type="subcellular location">
    <subcellularLocation>
        <location evidence="12">Cytoplasm</location>
    </subcellularLocation>
    <text evidence="12">About half TF is bound to the ribosome near the polypeptide exit tunnel while the other half is free in the cytoplasm.</text>
</comment>
<evidence type="ECO:0000256" key="7">
    <source>
        <dbReference type="ARBA" id="ARBA00023186"/>
    </source>
</evidence>
<dbReference type="InterPro" id="IPR046357">
    <property type="entry name" value="PPIase_dom_sf"/>
</dbReference>
<dbReference type="Proteomes" id="UP000317863">
    <property type="component" value="Unassembled WGS sequence"/>
</dbReference>
<dbReference type="Pfam" id="PF05698">
    <property type="entry name" value="Trigger_C"/>
    <property type="match status" value="1"/>
</dbReference>
<dbReference type="GO" id="GO:0005737">
    <property type="term" value="C:cytoplasm"/>
    <property type="evidence" value="ECO:0007669"/>
    <property type="project" value="UniProtKB-SubCell"/>
</dbReference>
<comment type="domain">
    <text evidence="12">Consists of 3 domains; the N-terminus binds the ribosome, the middle domain has PPIase activity, while the C-terminus has intrinsic chaperone activity on its own.</text>
</comment>
<dbReference type="SUPFAM" id="SSF109998">
    <property type="entry name" value="Triger factor/SurA peptide-binding domain-like"/>
    <property type="match status" value="1"/>
</dbReference>